<feature type="domain" description="CopC" evidence="8">
    <location>
        <begin position="22"/>
        <end position="122"/>
    </location>
</feature>
<dbReference type="InterPro" id="IPR032694">
    <property type="entry name" value="CopC/D"/>
</dbReference>
<dbReference type="GO" id="GO:0005886">
    <property type="term" value="C:plasma membrane"/>
    <property type="evidence" value="ECO:0007669"/>
    <property type="project" value="TreeGrafter"/>
</dbReference>
<keyword evidence="10" id="KW-1185">Reference proteome</keyword>
<dbReference type="SUPFAM" id="SSF81296">
    <property type="entry name" value="E set domains"/>
    <property type="match status" value="1"/>
</dbReference>
<protein>
    <submittedName>
        <fullName evidence="9">Copper resistance protein CopC</fullName>
    </submittedName>
</protein>
<proteinExistence type="inferred from homology"/>
<evidence type="ECO:0000256" key="1">
    <source>
        <dbReference type="ARBA" id="ARBA00004418"/>
    </source>
</evidence>
<keyword evidence="5" id="KW-0574">Periplasm</keyword>
<evidence type="ECO:0000256" key="5">
    <source>
        <dbReference type="ARBA" id="ARBA00022764"/>
    </source>
</evidence>
<sequence>MRRIFLPATLALLGIAGAAQAHPKLLSASPAANATVAKPARITLRFSEKLMPKFSGADLVMTGHGGTEHAPMKVTAAAAVGGDGRTLVVTPKAPLAAGRYSVAWHVVSADTHRVTGNIAFAVK</sequence>
<evidence type="ECO:0000313" key="10">
    <source>
        <dbReference type="Proteomes" id="UP000094487"/>
    </source>
</evidence>
<evidence type="ECO:0000313" key="9">
    <source>
        <dbReference type="EMBL" id="ODP39170.1"/>
    </source>
</evidence>
<comment type="subcellular location">
    <subcellularLocation>
        <location evidence="1">Periplasm</location>
    </subcellularLocation>
</comment>
<comment type="caution">
    <text evidence="9">The sequence shown here is derived from an EMBL/GenBank/DDBJ whole genome shotgun (WGS) entry which is preliminary data.</text>
</comment>
<dbReference type="EMBL" id="MDDS01000007">
    <property type="protein sequence ID" value="ODP39170.1"/>
    <property type="molecule type" value="Genomic_DNA"/>
</dbReference>
<dbReference type="InterPro" id="IPR014756">
    <property type="entry name" value="Ig_E-set"/>
</dbReference>
<dbReference type="Proteomes" id="UP000094487">
    <property type="component" value="Unassembled WGS sequence"/>
</dbReference>
<name>A0A1E3M280_9SPHN</name>
<dbReference type="AlphaFoldDB" id="A0A1E3M280"/>
<keyword evidence="3" id="KW-0479">Metal-binding</keyword>
<feature type="chain" id="PRO_5009132378" evidence="7">
    <location>
        <begin position="22"/>
        <end position="123"/>
    </location>
</feature>
<evidence type="ECO:0000256" key="6">
    <source>
        <dbReference type="ARBA" id="ARBA00023008"/>
    </source>
</evidence>
<dbReference type="GO" id="GO:0042597">
    <property type="term" value="C:periplasmic space"/>
    <property type="evidence" value="ECO:0007669"/>
    <property type="project" value="UniProtKB-SubCell"/>
</dbReference>
<evidence type="ECO:0000256" key="3">
    <source>
        <dbReference type="ARBA" id="ARBA00022723"/>
    </source>
</evidence>
<organism evidence="9 10">
    <name type="scientific">Sphingomonas turrisvirgatae</name>
    <dbReference type="NCBI Taxonomy" id="1888892"/>
    <lineage>
        <taxon>Bacteria</taxon>
        <taxon>Pseudomonadati</taxon>
        <taxon>Pseudomonadota</taxon>
        <taxon>Alphaproteobacteria</taxon>
        <taxon>Sphingomonadales</taxon>
        <taxon>Sphingomonadaceae</taxon>
        <taxon>Sphingomonas</taxon>
    </lineage>
</organism>
<evidence type="ECO:0000259" key="8">
    <source>
        <dbReference type="Pfam" id="PF04234"/>
    </source>
</evidence>
<dbReference type="NCBIfam" id="NF033814">
    <property type="entry name" value="copper_CopC"/>
    <property type="match status" value="1"/>
</dbReference>
<dbReference type="InterPro" id="IPR014755">
    <property type="entry name" value="Cu-Rt/internalin_Ig-like"/>
</dbReference>
<dbReference type="RefSeq" id="WP_069319181.1">
    <property type="nucleotide sequence ID" value="NZ_MDDS01000007.1"/>
</dbReference>
<feature type="signal peptide" evidence="7">
    <location>
        <begin position="1"/>
        <end position="21"/>
    </location>
</feature>
<evidence type="ECO:0000256" key="4">
    <source>
        <dbReference type="ARBA" id="ARBA00022729"/>
    </source>
</evidence>
<dbReference type="GO" id="GO:0006825">
    <property type="term" value="P:copper ion transport"/>
    <property type="evidence" value="ECO:0007669"/>
    <property type="project" value="InterPro"/>
</dbReference>
<dbReference type="InterPro" id="IPR007348">
    <property type="entry name" value="CopC_dom"/>
</dbReference>
<dbReference type="Pfam" id="PF04234">
    <property type="entry name" value="CopC"/>
    <property type="match status" value="1"/>
</dbReference>
<dbReference type="STRING" id="1888892.BFL28_11470"/>
<dbReference type="PANTHER" id="PTHR34820">
    <property type="entry name" value="INNER MEMBRANE PROTEIN YEBZ"/>
    <property type="match status" value="1"/>
</dbReference>
<accession>A0A1E3M280</accession>
<dbReference type="GO" id="GO:0005507">
    <property type="term" value="F:copper ion binding"/>
    <property type="evidence" value="ECO:0007669"/>
    <property type="project" value="InterPro"/>
</dbReference>
<dbReference type="PANTHER" id="PTHR34820:SF4">
    <property type="entry name" value="INNER MEMBRANE PROTEIN YEBZ"/>
    <property type="match status" value="1"/>
</dbReference>
<comment type="similarity">
    <text evidence="2">Belongs to the CopC family.</text>
</comment>
<keyword evidence="6" id="KW-0186">Copper</keyword>
<dbReference type="GO" id="GO:0046688">
    <property type="term" value="P:response to copper ion"/>
    <property type="evidence" value="ECO:0007669"/>
    <property type="project" value="InterPro"/>
</dbReference>
<keyword evidence="4 7" id="KW-0732">Signal</keyword>
<gene>
    <name evidence="9" type="ORF">BFL28_11470</name>
</gene>
<evidence type="ECO:0000256" key="2">
    <source>
        <dbReference type="ARBA" id="ARBA00010509"/>
    </source>
</evidence>
<dbReference type="InterPro" id="IPR047685">
    <property type="entry name" value="CopC-like"/>
</dbReference>
<evidence type="ECO:0000256" key="7">
    <source>
        <dbReference type="SAM" id="SignalP"/>
    </source>
</evidence>
<dbReference type="Gene3D" id="2.60.40.1220">
    <property type="match status" value="1"/>
</dbReference>
<dbReference type="OrthoDB" id="9796814at2"/>
<reference evidence="9 10" key="1">
    <citation type="submission" date="2016-08" db="EMBL/GenBank/DDBJ databases">
        <title>Draft genome of the agarase producing Sphingomonas sp. MCT13.</title>
        <authorList>
            <person name="D'Andrea M.M."/>
            <person name="Rossolini G.M."/>
            <person name="Thaller M.C."/>
        </authorList>
    </citation>
    <scope>NUCLEOTIDE SEQUENCE [LARGE SCALE GENOMIC DNA]</scope>
    <source>
        <strain evidence="9 10">MCT13</strain>
    </source>
</reference>